<sequence length="121" mass="13166">MERETLFLLSPNFADTKVGPIPFFCIHCAAVEGMLSYFPELQQLLEVKRIAFPRPRPEVIAVLGEAHQSCPVLAVAKPHPGAQHLLKQSTETGNYFVAGPEAIAAYLAIVYGIAAAHPKMP</sequence>
<gene>
    <name evidence="1" type="ORF">EV696_10727</name>
</gene>
<organism evidence="1 2">
    <name type="scientific">Permianibacter aggregans</name>
    <dbReference type="NCBI Taxonomy" id="1510150"/>
    <lineage>
        <taxon>Bacteria</taxon>
        <taxon>Pseudomonadati</taxon>
        <taxon>Pseudomonadota</taxon>
        <taxon>Gammaproteobacteria</taxon>
        <taxon>Pseudomonadales</taxon>
        <taxon>Pseudomonadaceae</taxon>
        <taxon>Permianibacter</taxon>
    </lineage>
</organism>
<keyword evidence="2" id="KW-1185">Reference proteome</keyword>
<comment type="caution">
    <text evidence="1">The sequence shown here is derived from an EMBL/GenBank/DDBJ whole genome shotgun (WGS) entry which is preliminary data.</text>
</comment>
<reference evidence="1 2" key="1">
    <citation type="submission" date="2019-03" db="EMBL/GenBank/DDBJ databases">
        <title>Genomic Encyclopedia of Type Strains, Phase IV (KMG-IV): sequencing the most valuable type-strain genomes for metagenomic binning, comparative biology and taxonomic classification.</title>
        <authorList>
            <person name="Goeker M."/>
        </authorList>
    </citation>
    <scope>NUCLEOTIDE SEQUENCE [LARGE SCALE GENOMIC DNA]</scope>
    <source>
        <strain evidence="1 2">DSM 103792</strain>
    </source>
</reference>
<dbReference type="EMBL" id="SNYM01000007">
    <property type="protein sequence ID" value="TDQ48291.1"/>
    <property type="molecule type" value="Genomic_DNA"/>
</dbReference>
<protein>
    <submittedName>
        <fullName evidence="1">DUF3088 family protein</fullName>
    </submittedName>
</protein>
<dbReference type="Proteomes" id="UP000295375">
    <property type="component" value="Unassembled WGS sequence"/>
</dbReference>
<dbReference type="InterPro" id="IPR021439">
    <property type="entry name" value="DUF3088"/>
</dbReference>
<evidence type="ECO:0000313" key="2">
    <source>
        <dbReference type="Proteomes" id="UP000295375"/>
    </source>
</evidence>
<name>A0A4R6UMY6_9GAMM</name>
<dbReference type="Pfam" id="PF11287">
    <property type="entry name" value="DUF3088"/>
    <property type="match status" value="1"/>
</dbReference>
<proteinExistence type="predicted"/>
<dbReference type="AlphaFoldDB" id="A0A4R6UMY6"/>
<evidence type="ECO:0000313" key="1">
    <source>
        <dbReference type="EMBL" id="TDQ48291.1"/>
    </source>
</evidence>
<accession>A0A4R6UMY6</accession>